<dbReference type="EMBL" id="ADBJ01000051">
    <property type="protein sequence ID" value="EFA75694.1"/>
    <property type="molecule type" value="Genomic_DNA"/>
</dbReference>
<keyword evidence="2" id="KW-1185">Reference proteome</keyword>
<reference evidence="1 2" key="1">
    <citation type="journal article" date="2011" name="Genome Res.">
        <title>Phylogeny-wide analysis of social amoeba genomes highlights ancient origins for complex intercellular communication.</title>
        <authorList>
            <person name="Heidel A.J."/>
            <person name="Lawal H.M."/>
            <person name="Felder M."/>
            <person name="Schilde C."/>
            <person name="Helps N.R."/>
            <person name="Tunggal B."/>
            <person name="Rivero F."/>
            <person name="John U."/>
            <person name="Schleicher M."/>
            <person name="Eichinger L."/>
            <person name="Platzer M."/>
            <person name="Noegel A.A."/>
            <person name="Schaap P."/>
            <person name="Gloeckner G."/>
        </authorList>
    </citation>
    <scope>NUCLEOTIDE SEQUENCE [LARGE SCALE GENOMIC DNA]</scope>
    <source>
        <strain evidence="2">ATCC 26659 / Pp 5 / PN500</strain>
    </source>
</reference>
<dbReference type="RefSeq" id="XP_020427828.1">
    <property type="nucleotide sequence ID" value="XM_020581512.1"/>
</dbReference>
<proteinExistence type="predicted"/>
<dbReference type="GeneID" id="31366216"/>
<gene>
    <name evidence="1" type="ORF">PPL_10747</name>
</gene>
<accession>D3BSC1</accession>
<evidence type="ECO:0000313" key="2">
    <source>
        <dbReference type="Proteomes" id="UP000001396"/>
    </source>
</evidence>
<comment type="caution">
    <text evidence="1">The sequence shown here is derived from an EMBL/GenBank/DDBJ whole genome shotgun (WGS) entry which is preliminary data.</text>
</comment>
<dbReference type="InParanoid" id="D3BSC1"/>
<sequence length="547" mass="63865">MSKNNDFLRLIESLNSHLENNNDLYNSYINRLNNPRQQSHHDNTCEYLINLEKQFREEIETKIQSPNIFHHEILSRLDLDVFYYAEFQNNNNRNRYYNKYSNNNKSKYKYNRKSMNNIFSIALVCKSWFHWFQKRLVYLLIKYELFSDSFKIPVLDRYNLRAPTDFNAWSLIQSKYIKKIKLNIENSRLDIFGVISHNKIESVKRLSIFLMKMETLEIIAIHSDFDEHLVDILNELQPVTRSTRDIVIELVLEKYNNKDDSLVAERLMSIPKVKVKHWSIMLPSTIQENNKLLTDKVRDILILKPESLFIGEDTSPKYYVNTISIDDHTVLVPDYMAEVFQMESLRILKIKRVNANPDLILNCLGRLNSLEVDLDSSSGNHDLFIKSLKSNKTITTLTLNNCNSNEVSDLLHYNQTITSLNLNGSIKLSTFSAIPSTIRHLSFSENEMSNDFLNSLSNNQSIISIKYDGRVEITKENPGLIRLFKPIATNPKLQSIEMTVSSIKTAGAVLNIFSQILNKYFISKKPTINTLRLNVKNESNDFYKKRN</sequence>
<name>D3BSC1_HETP5</name>
<organism evidence="1 2">
    <name type="scientific">Heterostelium pallidum (strain ATCC 26659 / Pp 5 / PN500)</name>
    <name type="common">Cellular slime mold</name>
    <name type="synonym">Polysphondylium pallidum</name>
    <dbReference type="NCBI Taxonomy" id="670386"/>
    <lineage>
        <taxon>Eukaryota</taxon>
        <taxon>Amoebozoa</taxon>
        <taxon>Evosea</taxon>
        <taxon>Eumycetozoa</taxon>
        <taxon>Dictyostelia</taxon>
        <taxon>Acytosteliales</taxon>
        <taxon>Acytosteliaceae</taxon>
        <taxon>Heterostelium</taxon>
    </lineage>
</organism>
<dbReference type="AlphaFoldDB" id="D3BSC1"/>
<dbReference type="Proteomes" id="UP000001396">
    <property type="component" value="Unassembled WGS sequence"/>
</dbReference>
<dbReference type="SUPFAM" id="SSF52047">
    <property type="entry name" value="RNI-like"/>
    <property type="match status" value="1"/>
</dbReference>
<protein>
    <submittedName>
        <fullName evidence="1">Uncharacterized protein</fullName>
    </submittedName>
</protein>
<evidence type="ECO:0000313" key="1">
    <source>
        <dbReference type="EMBL" id="EFA75694.1"/>
    </source>
</evidence>